<sequence length="434" mass="47367">MKIAVVGAGPAGCATTYTLRKNGHDVYLFDAQDQVGGRTSQMQREGFNLGTGALFLMGGIYPRTNAILKELGKYKELVPWDAKAHIIDRDQQRYTVEFDQVMSFLKLPVFSLGEKLSVAYGVLKQLFSPGPKSCFDGAELAKHDNGESLQAWSERVLGDKATRYITLPYMGFLYAVPLSSLSISLFQAVVQQFYKLSLSVPPKGMGQISDWLIEGSQGVHLSLSSRVESVCRKGARYVVTTQGREVEVDAVVLASEPGVSADLLQGLAPNSACESLRNCTYSEYAHVQVCYKQNPWPDFPVSLALPGNQVKTWGACVLQSRRHPGAVPPGGEAVGVYFYTPPLKGMSEEDIKREALMAVTEVFGSAPEPSFVEVFYYKRGLSIAVPGHYAKMDSVHQQMPKGIYLAGDYFAHAGVEAAILSGELAANRLVRDLS</sequence>
<dbReference type="Gene3D" id="3.90.660.20">
    <property type="entry name" value="Protoporphyrinogen oxidase, mitochondrial, domain 2"/>
    <property type="match status" value="1"/>
</dbReference>
<dbReference type="PANTHER" id="PTHR42923:SF3">
    <property type="entry name" value="PROTOPORPHYRINOGEN OXIDASE"/>
    <property type="match status" value="1"/>
</dbReference>
<dbReference type="GO" id="GO:0016491">
    <property type="term" value="F:oxidoreductase activity"/>
    <property type="evidence" value="ECO:0007669"/>
    <property type="project" value="InterPro"/>
</dbReference>
<name>A0A4Z0B9W7_9PSED</name>
<reference evidence="2 3" key="1">
    <citation type="journal article" date="2019" name="Syst. Appl. Microbiol.">
        <title>New species of pathogenic Pseudomonas isolated from citrus in Tunisia: Proposal of Pseudomonas kairouanensis sp. nov. and Pseudomonas nabeulensis sp. nov.</title>
        <authorList>
            <person name="Oueslati M."/>
            <person name="Mulet M."/>
            <person name="Gomila M."/>
            <person name="Berge O."/>
            <person name="Hajlaoui M.R."/>
            <person name="Lalucat J."/>
            <person name="Sadfi-Zouaoui N."/>
            <person name="Garcia-Valdes E."/>
        </authorList>
    </citation>
    <scope>NUCLEOTIDE SEQUENCE [LARGE SCALE GENOMIC DNA]</scope>
    <source>
        <strain evidence="2 3">E10B</strain>
    </source>
</reference>
<dbReference type="Proteomes" id="UP000297734">
    <property type="component" value="Unassembled WGS sequence"/>
</dbReference>
<comment type="caution">
    <text evidence="2">The sequence shown here is derived from an EMBL/GenBank/DDBJ whole genome shotgun (WGS) entry which is preliminary data.</text>
</comment>
<proteinExistence type="predicted"/>
<dbReference type="Gene3D" id="1.10.3110.10">
    <property type="entry name" value="protoporphyrinogen ix oxidase, domain 3"/>
    <property type="match status" value="1"/>
</dbReference>
<accession>A0A4Z0B9W7</accession>
<organism evidence="2 3">
    <name type="scientific">Pseudomonas nabeulensis</name>
    <dbReference type="NCBI Taxonomy" id="2293833"/>
    <lineage>
        <taxon>Bacteria</taxon>
        <taxon>Pseudomonadati</taxon>
        <taxon>Pseudomonadota</taxon>
        <taxon>Gammaproteobacteria</taxon>
        <taxon>Pseudomonadales</taxon>
        <taxon>Pseudomonadaceae</taxon>
        <taxon>Pseudomonas</taxon>
    </lineage>
</organism>
<dbReference type="AlphaFoldDB" id="A0A4Z0B9W7"/>
<dbReference type="PANTHER" id="PTHR42923">
    <property type="entry name" value="PROTOPORPHYRINOGEN OXIDASE"/>
    <property type="match status" value="1"/>
</dbReference>
<dbReference type="SUPFAM" id="SSF51905">
    <property type="entry name" value="FAD/NAD(P)-binding domain"/>
    <property type="match status" value="1"/>
</dbReference>
<dbReference type="PRINTS" id="PR00419">
    <property type="entry name" value="ADXRDTASE"/>
</dbReference>
<protein>
    <submittedName>
        <fullName evidence="2">FAD-dependent oxidoreductase</fullName>
    </submittedName>
</protein>
<dbReference type="OrthoDB" id="9790219at2"/>
<dbReference type="RefSeq" id="WP_135307208.1">
    <property type="nucleotide sequence ID" value="NZ_QUZT01000004.1"/>
</dbReference>
<evidence type="ECO:0000313" key="2">
    <source>
        <dbReference type="EMBL" id="TFY95337.1"/>
    </source>
</evidence>
<dbReference type="Pfam" id="PF01593">
    <property type="entry name" value="Amino_oxidase"/>
    <property type="match status" value="1"/>
</dbReference>
<dbReference type="InterPro" id="IPR002937">
    <property type="entry name" value="Amino_oxidase"/>
</dbReference>
<evidence type="ECO:0000259" key="1">
    <source>
        <dbReference type="Pfam" id="PF01593"/>
    </source>
</evidence>
<dbReference type="InterPro" id="IPR036188">
    <property type="entry name" value="FAD/NAD-bd_sf"/>
</dbReference>
<evidence type="ECO:0000313" key="3">
    <source>
        <dbReference type="Proteomes" id="UP000297734"/>
    </source>
</evidence>
<dbReference type="Gene3D" id="3.50.50.60">
    <property type="entry name" value="FAD/NAD(P)-binding domain"/>
    <property type="match status" value="1"/>
</dbReference>
<keyword evidence="3" id="KW-1185">Reference proteome</keyword>
<gene>
    <name evidence="2" type="ORF">DYL61_03425</name>
</gene>
<dbReference type="EMBL" id="QUZT01000004">
    <property type="protein sequence ID" value="TFY95337.1"/>
    <property type="molecule type" value="Genomic_DNA"/>
</dbReference>
<dbReference type="InterPro" id="IPR050464">
    <property type="entry name" value="Zeta_carotene_desat/Oxidored"/>
</dbReference>
<feature type="domain" description="Amine oxidase" evidence="1">
    <location>
        <begin position="11"/>
        <end position="429"/>
    </location>
</feature>